<sequence>MDSPSRSSVIIIGAGVSGISAGKVLAENGIEDMIILEASDRIGGRIRKENFGGVSAELGAGWIAGVGGKESNPVWELASQSGLRTCFSDYSNARYNIYDRSGKIFPSGVAADSYKKAVDAAIEKLRSLEANLDGEVSEQPCSPKTPIELAIDFILHDFEMAEVEPISTYVDFGEREFLVADNRGYEHLLYKMAENFLFTSEGKILDNRLKLNKVVRELQHSRNGVVVKTEDGCVYEANYVILSASIGVLQSDLISFRPPLPRWKTEAIEKCEVMIYTKIFLKFPYKFWPCGPGKEFFIYAHERRGYYTFWQHMENAYPGSNILVVTLTNGESKRVEAQSDEETLEEAMGVLRDMFGPNIPNATDILVPRWWNNRFQRGSYSNYPIISDNQDVHNIKVIPILFLLHIFLCFHSGCTWRFPCCSCFIEKRGKIKRELHNASLNLASFVQAPVGRIFFTGEHTSERFSGYVHGGYLAGIDTSKSLLEEMRKQKERESESQAFLLEPLLALTGSLTLTQTEAVPSLHKCDIPTQLYLGGQVGLQEAIL</sequence>
<keyword evidence="8" id="KW-0175">Coiled coil</keyword>
<reference evidence="10" key="1">
    <citation type="journal article" date="2023" name="Mol. Ecol. Resour.">
        <title>Chromosome-level genome assembly of a triploid poplar Populus alba 'Berolinensis'.</title>
        <authorList>
            <person name="Chen S."/>
            <person name="Yu Y."/>
            <person name="Wang X."/>
            <person name="Wang S."/>
            <person name="Zhang T."/>
            <person name="Zhou Y."/>
            <person name="He R."/>
            <person name="Meng N."/>
            <person name="Wang Y."/>
            <person name="Liu W."/>
            <person name="Liu Z."/>
            <person name="Liu J."/>
            <person name="Guo Q."/>
            <person name="Huang H."/>
            <person name="Sederoff R.R."/>
            <person name="Wang G."/>
            <person name="Qu G."/>
            <person name="Chen S."/>
        </authorList>
    </citation>
    <scope>NUCLEOTIDE SEQUENCE</scope>
    <source>
        <strain evidence="10">SC-2020</strain>
    </source>
</reference>
<feature type="coiled-coil region" evidence="8">
    <location>
        <begin position="111"/>
        <end position="138"/>
    </location>
</feature>
<evidence type="ECO:0000256" key="6">
    <source>
        <dbReference type="ARBA" id="ARBA00023002"/>
    </source>
</evidence>
<dbReference type="InterPro" id="IPR002937">
    <property type="entry name" value="Amino_oxidase"/>
</dbReference>
<dbReference type="AlphaFoldDB" id="A0AAD6MHB2"/>
<dbReference type="Proteomes" id="UP001164929">
    <property type="component" value="Chromosome 9"/>
</dbReference>
<keyword evidence="5" id="KW-0274">FAD</keyword>
<evidence type="ECO:0000256" key="5">
    <source>
        <dbReference type="ARBA" id="ARBA00022827"/>
    </source>
</evidence>
<keyword evidence="4" id="KW-0285">Flavoprotein</keyword>
<dbReference type="SUPFAM" id="SSF51905">
    <property type="entry name" value="FAD/NAD(P)-binding domain"/>
    <property type="match status" value="1"/>
</dbReference>
<dbReference type="PANTHER" id="PTHR10742">
    <property type="entry name" value="FLAVIN MONOAMINE OXIDASE"/>
    <property type="match status" value="1"/>
</dbReference>
<proteinExistence type="inferred from homology"/>
<evidence type="ECO:0000313" key="10">
    <source>
        <dbReference type="EMBL" id="KAJ6984795.1"/>
    </source>
</evidence>
<comment type="similarity">
    <text evidence="3">Belongs to the flavin monoamine oxidase family.</text>
</comment>
<dbReference type="PRINTS" id="PR00757">
    <property type="entry name" value="AMINEOXDASEF"/>
</dbReference>
<name>A0AAD6MHB2_9ROSI</name>
<comment type="pathway">
    <text evidence="2">Amine and polyamine degradation; spermine degradation.</text>
</comment>
<dbReference type="Pfam" id="PF01593">
    <property type="entry name" value="Amino_oxidase"/>
    <property type="match status" value="3"/>
</dbReference>
<evidence type="ECO:0000256" key="7">
    <source>
        <dbReference type="PIRSR" id="PIRSR601613-1"/>
    </source>
</evidence>
<feature type="domain" description="Amine oxidase" evidence="9">
    <location>
        <begin position="170"/>
        <end position="392"/>
    </location>
</feature>
<dbReference type="FunFam" id="3.90.660.10:FF:000012">
    <property type="entry name" value="Polyamine oxidase 1"/>
    <property type="match status" value="1"/>
</dbReference>
<evidence type="ECO:0000313" key="11">
    <source>
        <dbReference type="Proteomes" id="UP001164929"/>
    </source>
</evidence>
<dbReference type="GO" id="GO:0006598">
    <property type="term" value="P:polyamine catabolic process"/>
    <property type="evidence" value="ECO:0007669"/>
    <property type="project" value="TreeGrafter"/>
</dbReference>
<evidence type="ECO:0000256" key="1">
    <source>
        <dbReference type="ARBA" id="ARBA00001974"/>
    </source>
</evidence>
<dbReference type="Gene3D" id="3.90.660.10">
    <property type="match status" value="1"/>
</dbReference>
<dbReference type="InterPro" id="IPR001613">
    <property type="entry name" value="Flavin_amine_oxidase"/>
</dbReference>
<dbReference type="EMBL" id="JAQIZT010000009">
    <property type="protein sequence ID" value="KAJ6984795.1"/>
    <property type="molecule type" value="Genomic_DNA"/>
</dbReference>
<gene>
    <name evidence="10" type="ORF">NC653_022945</name>
</gene>
<evidence type="ECO:0000256" key="8">
    <source>
        <dbReference type="SAM" id="Coils"/>
    </source>
</evidence>
<evidence type="ECO:0000256" key="4">
    <source>
        <dbReference type="ARBA" id="ARBA00022630"/>
    </source>
</evidence>
<organism evidence="10 11">
    <name type="scientific">Populus alba x Populus x berolinensis</name>
    <dbReference type="NCBI Taxonomy" id="444605"/>
    <lineage>
        <taxon>Eukaryota</taxon>
        <taxon>Viridiplantae</taxon>
        <taxon>Streptophyta</taxon>
        <taxon>Embryophyta</taxon>
        <taxon>Tracheophyta</taxon>
        <taxon>Spermatophyta</taxon>
        <taxon>Magnoliopsida</taxon>
        <taxon>eudicotyledons</taxon>
        <taxon>Gunneridae</taxon>
        <taxon>Pentapetalae</taxon>
        <taxon>rosids</taxon>
        <taxon>fabids</taxon>
        <taxon>Malpighiales</taxon>
        <taxon>Salicaceae</taxon>
        <taxon>Saliceae</taxon>
        <taxon>Populus</taxon>
    </lineage>
</organism>
<feature type="binding site" evidence="7">
    <location>
        <position position="215"/>
    </location>
    <ligand>
        <name>FAD</name>
        <dbReference type="ChEBI" id="CHEBI:57692"/>
    </ligand>
</feature>
<accession>A0AAD6MHB2</accession>
<dbReference type="PANTHER" id="PTHR10742:SF368">
    <property type="entry name" value="POLYAMINE OXIDASE 1"/>
    <property type="match status" value="1"/>
</dbReference>
<comment type="cofactor">
    <cofactor evidence="1">
        <name>FAD</name>
        <dbReference type="ChEBI" id="CHEBI:57692"/>
    </cofactor>
</comment>
<keyword evidence="11" id="KW-1185">Reference proteome</keyword>
<dbReference type="SUPFAM" id="SSF54373">
    <property type="entry name" value="FAD-linked reductases, C-terminal domain"/>
    <property type="match status" value="1"/>
</dbReference>
<feature type="binding site" evidence="7">
    <location>
        <begin position="37"/>
        <end position="38"/>
    </location>
    <ligand>
        <name>FAD</name>
        <dbReference type="ChEBI" id="CHEBI:57692"/>
    </ligand>
</feature>
<feature type="binding site" evidence="7">
    <location>
        <position position="17"/>
    </location>
    <ligand>
        <name>FAD</name>
        <dbReference type="ChEBI" id="CHEBI:57692"/>
    </ligand>
</feature>
<comment type="caution">
    <text evidence="10">The sequence shown here is derived from an EMBL/GenBank/DDBJ whole genome shotgun (WGS) entry which is preliminary data.</text>
</comment>
<dbReference type="Gene3D" id="3.50.50.60">
    <property type="entry name" value="FAD/NAD(P)-binding domain"/>
    <property type="match status" value="2"/>
</dbReference>
<protein>
    <submittedName>
        <fullName evidence="10">Polyamine oxidase 1</fullName>
    </submittedName>
</protein>
<dbReference type="GO" id="GO:0046592">
    <property type="term" value="F:polyamine oxidase activity"/>
    <property type="evidence" value="ECO:0007669"/>
    <property type="project" value="TreeGrafter"/>
</dbReference>
<dbReference type="InterPro" id="IPR050281">
    <property type="entry name" value="Flavin_monoamine_oxidase"/>
</dbReference>
<dbReference type="InterPro" id="IPR036188">
    <property type="entry name" value="FAD/NAD-bd_sf"/>
</dbReference>
<evidence type="ECO:0000256" key="2">
    <source>
        <dbReference type="ARBA" id="ARBA00004723"/>
    </source>
</evidence>
<keyword evidence="6" id="KW-0560">Oxidoreductase</keyword>
<evidence type="ECO:0000259" key="9">
    <source>
        <dbReference type="Pfam" id="PF01593"/>
    </source>
</evidence>
<dbReference type="GO" id="GO:0050660">
    <property type="term" value="F:flavin adenine dinucleotide binding"/>
    <property type="evidence" value="ECO:0007669"/>
    <property type="project" value="UniProtKB-ARBA"/>
</dbReference>
<feature type="domain" description="Amine oxidase" evidence="9">
    <location>
        <begin position="445"/>
        <end position="480"/>
    </location>
</feature>
<evidence type="ECO:0000256" key="3">
    <source>
        <dbReference type="ARBA" id="ARBA00005995"/>
    </source>
</evidence>
<feature type="domain" description="Amine oxidase" evidence="9">
    <location>
        <begin position="16"/>
        <end position="131"/>
    </location>
</feature>